<dbReference type="EMBL" id="MTJN01000002">
    <property type="protein sequence ID" value="OOV08533.1"/>
    <property type="molecule type" value="Genomic_DNA"/>
</dbReference>
<reference evidence="1 2" key="1">
    <citation type="submission" date="2017-01" db="EMBL/GenBank/DDBJ databases">
        <title>Genome sequencing of Rhodoferax fermentans JCM 7819.</title>
        <authorList>
            <person name="Kim Y.J."/>
            <person name="Farh M.E.-A."/>
            <person name="Yang D.-C."/>
        </authorList>
    </citation>
    <scope>NUCLEOTIDE SEQUENCE [LARGE SCALE GENOMIC DNA]</scope>
    <source>
        <strain evidence="1 2">JCM 7819</strain>
    </source>
</reference>
<evidence type="ECO:0000313" key="1">
    <source>
        <dbReference type="EMBL" id="OOV08533.1"/>
    </source>
</evidence>
<evidence type="ECO:0000313" key="2">
    <source>
        <dbReference type="Proteomes" id="UP000190750"/>
    </source>
</evidence>
<dbReference type="STRING" id="28066.RF819_19175"/>
<comment type="caution">
    <text evidence="1">The sequence shown here is derived from an EMBL/GenBank/DDBJ whole genome shotgun (WGS) entry which is preliminary data.</text>
</comment>
<protein>
    <recommendedName>
        <fullName evidence="3">DUF2917 domain-containing protein</fullName>
    </recommendedName>
</protein>
<dbReference type="OrthoDB" id="200037at2"/>
<keyword evidence="2" id="KW-1185">Reference proteome</keyword>
<dbReference type="AlphaFoldDB" id="A0A1T1AX20"/>
<organism evidence="1 2">
    <name type="scientific">Rhodoferax fermentans</name>
    <dbReference type="NCBI Taxonomy" id="28066"/>
    <lineage>
        <taxon>Bacteria</taxon>
        <taxon>Pseudomonadati</taxon>
        <taxon>Pseudomonadota</taxon>
        <taxon>Betaproteobacteria</taxon>
        <taxon>Burkholderiales</taxon>
        <taxon>Comamonadaceae</taxon>
        <taxon>Rhodoferax</taxon>
    </lineage>
</organism>
<dbReference type="RefSeq" id="WP_078366420.1">
    <property type="nucleotide sequence ID" value="NZ_MTJN01000002.1"/>
</dbReference>
<accession>A0A1T1AX20</accession>
<dbReference type="Proteomes" id="UP000190750">
    <property type="component" value="Unassembled WGS sequence"/>
</dbReference>
<name>A0A1T1AX20_RHOFE</name>
<dbReference type="Pfam" id="PF11142">
    <property type="entry name" value="DUF2917"/>
    <property type="match status" value="1"/>
</dbReference>
<gene>
    <name evidence="1" type="ORF">RF819_19175</name>
</gene>
<dbReference type="InterPro" id="IPR021317">
    <property type="entry name" value="DUF2917"/>
</dbReference>
<proteinExistence type="predicted"/>
<sequence length="108" mass="12513">MQQIEHYELAQQRVVGLTLRAGCTLRVDHGRLWLTQPGQHQDIWLQAGESWTQATTGLVWLSAEPSAKFELVHLLQPWPALAHLRAWLPSWVRRRAWPRQTIQVCQSS</sequence>
<evidence type="ECO:0008006" key="3">
    <source>
        <dbReference type="Google" id="ProtNLM"/>
    </source>
</evidence>